<organism evidence="1 2">
    <name type="scientific">Daphnia pulex</name>
    <name type="common">Water flea</name>
    <dbReference type="NCBI Taxonomy" id="6669"/>
    <lineage>
        <taxon>Eukaryota</taxon>
        <taxon>Metazoa</taxon>
        <taxon>Ecdysozoa</taxon>
        <taxon>Arthropoda</taxon>
        <taxon>Crustacea</taxon>
        <taxon>Branchiopoda</taxon>
        <taxon>Diplostraca</taxon>
        <taxon>Cladocera</taxon>
        <taxon>Anomopoda</taxon>
        <taxon>Daphniidae</taxon>
        <taxon>Daphnia</taxon>
    </lineage>
</organism>
<protein>
    <submittedName>
        <fullName evidence="1">Uncharacterized protein</fullName>
    </submittedName>
</protein>
<accession>E9G4L0</accession>
<dbReference type="HOGENOM" id="CLU_1983766_0_0_1"/>
<sequence length="126" mass="14949">MDPMAYHTTYEFLKQRTEKGFNIAVTPVRPINTHDQGSFLVALKWEMQKKWQQYNFMTQQPHQVFKGVRQEGTCYPNGCEFLDYFIALMDDEVINCKYLPEQLSSTFLWFLSMIHLRLTLRPCATI</sequence>
<dbReference type="KEGG" id="dpx:DAPPUDRAFT_98859"/>
<keyword evidence="2" id="KW-1185">Reference proteome</keyword>
<reference evidence="1 2" key="1">
    <citation type="journal article" date="2011" name="Science">
        <title>The ecoresponsive genome of Daphnia pulex.</title>
        <authorList>
            <person name="Colbourne J.K."/>
            <person name="Pfrender M.E."/>
            <person name="Gilbert D."/>
            <person name="Thomas W.K."/>
            <person name="Tucker A."/>
            <person name="Oakley T.H."/>
            <person name="Tokishita S."/>
            <person name="Aerts A."/>
            <person name="Arnold G.J."/>
            <person name="Basu M.K."/>
            <person name="Bauer D.J."/>
            <person name="Caceres C.E."/>
            <person name="Carmel L."/>
            <person name="Casola C."/>
            <person name="Choi J.H."/>
            <person name="Detter J.C."/>
            <person name="Dong Q."/>
            <person name="Dusheyko S."/>
            <person name="Eads B.D."/>
            <person name="Frohlich T."/>
            <person name="Geiler-Samerotte K.A."/>
            <person name="Gerlach D."/>
            <person name="Hatcher P."/>
            <person name="Jogdeo S."/>
            <person name="Krijgsveld J."/>
            <person name="Kriventseva E.V."/>
            <person name="Kultz D."/>
            <person name="Laforsch C."/>
            <person name="Lindquist E."/>
            <person name="Lopez J."/>
            <person name="Manak J.R."/>
            <person name="Muller J."/>
            <person name="Pangilinan J."/>
            <person name="Patwardhan R.P."/>
            <person name="Pitluck S."/>
            <person name="Pritham E.J."/>
            <person name="Rechtsteiner A."/>
            <person name="Rho M."/>
            <person name="Rogozin I.B."/>
            <person name="Sakarya O."/>
            <person name="Salamov A."/>
            <person name="Schaack S."/>
            <person name="Shapiro H."/>
            <person name="Shiga Y."/>
            <person name="Skalitzky C."/>
            <person name="Smith Z."/>
            <person name="Souvorov A."/>
            <person name="Sung W."/>
            <person name="Tang Z."/>
            <person name="Tsuchiya D."/>
            <person name="Tu H."/>
            <person name="Vos H."/>
            <person name="Wang M."/>
            <person name="Wolf Y.I."/>
            <person name="Yamagata H."/>
            <person name="Yamada T."/>
            <person name="Ye Y."/>
            <person name="Shaw J.R."/>
            <person name="Andrews J."/>
            <person name="Crease T.J."/>
            <person name="Tang H."/>
            <person name="Lucas S.M."/>
            <person name="Robertson H.M."/>
            <person name="Bork P."/>
            <person name="Koonin E.V."/>
            <person name="Zdobnov E.M."/>
            <person name="Grigoriev I.V."/>
            <person name="Lynch M."/>
            <person name="Boore J.L."/>
        </authorList>
    </citation>
    <scope>NUCLEOTIDE SEQUENCE [LARGE SCALE GENOMIC DNA]</scope>
</reference>
<dbReference type="AlphaFoldDB" id="E9G4L0"/>
<gene>
    <name evidence="1" type="ORF">DAPPUDRAFT_98859</name>
</gene>
<proteinExistence type="predicted"/>
<dbReference type="EMBL" id="GL732532">
    <property type="protein sequence ID" value="EFX85537.1"/>
    <property type="molecule type" value="Genomic_DNA"/>
</dbReference>
<evidence type="ECO:0000313" key="2">
    <source>
        <dbReference type="Proteomes" id="UP000000305"/>
    </source>
</evidence>
<evidence type="ECO:0000313" key="1">
    <source>
        <dbReference type="EMBL" id="EFX85537.1"/>
    </source>
</evidence>
<name>E9G4L0_DAPPU</name>
<dbReference type="Proteomes" id="UP000000305">
    <property type="component" value="Unassembled WGS sequence"/>
</dbReference>
<dbReference type="InParanoid" id="E9G4L0"/>